<comment type="caution">
    <text evidence="4">The sequence shown here is derived from an EMBL/GenBank/DDBJ whole genome shotgun (WGS) entry which is preliminary data.</text>
</comment>
<dbReference type="Proteomes" id="UP000807825">
    <property type="component" value="Unassembled WGS sequence"/>
</dbReference>
<dbReference type="AlphaFoldDB" id="A0A9D6Z159"/>
<keyword evidence="2" id="KW-0732">Signal</keyword>
<sequence>MKPAQRKAAVLSACLMLLGLCVMEVWAREEAAPEDPFTLLSIGEVSTTGMKIDVKPENSPGQAIREGDRLRIDFTPDRKGYLTVLNVSSDGRVSILFPNRRERNSLVTPDKTYTLVGGSSQTQAIVEGASEKGGTVFYLSPKPLPLRSIASGRLLDSIPWKRIRNLAQELRSLAKLQGFSRMMLPLQAGLGKTYDIKFVSEVEPASPRTSRPKLMGPKVSEPPESLTGAAGIKQKPSP</sequence>
<dbReference type="EMBL" id="JACRDE010000383">
    <property type="protein sequence ID" value="MBI5250723.1"/>
    <property type="molecule type" value="Genomic_DNA"/>
</dbReference>
<proteinExistence type="predicted"/>
<feature type="chain" id="PRO_5039204337" evidence="2">
    <location>
        <begin position="28"/>
        <end position="238"/>
    </location>
</feature>
<evidence type="ECO:0000256" key="2">
    <source>
        <dbReference type="SAM" id="SignalP"/>
    </source>
</evidence>
<protein>
    <submittedName>
        <fullName evidence="4">DUF4384 domain-containing protein</fullName>
    </submittedName>
</protein>
<evidence type="ECO:0000256" key="1">
    <source>
        <dbReference type="SAM" id="MobiDB-lite"/>
    </source>
</evidence>
<gene>
    <name evidence="4" type="ORF">HY912_14630</name>
</gene>
<name>A0A9D6Z159_9BACT</name>
<evidence type="ECO:0000313" key="4">
    <source>
        <dbReference type="EMBL" id="MBI5250723.1"/>
    </source>
</evidence>
<evidence type="ECO:0000313" key="5">
    <source>
        <dbReference type="Proteomes" id="UP000807825"/>
    </source>
</evidence>
<dbReference type="Pfam" id="PF14326">
    <property type="entry name" value="DUF4384"/>
    <property type="match status" value="1"/>
</dbReference>
<accession>A0A9D6Z159</accession>
<feature type="domain" description="DUF4384" evidence="3">
    <location>
        <begin position="65"/>
        <end position="123"/>
    </location>
</feature>
<reference evidence="4" key="1">
    <citation type="submission" date="2020-07" db="EMBL/GenBank/DDBJ databases">
        <title>Huge and variable diversity of episymbiotic CPR bacteria and DPANN archaea in groundwater ecosystems.</title>
        <authorList>
            <person name="He C.Y."/>
            <person name="Keren R."/>
            <person name="Whittaker M."/>
            <person name="Farag I.F."/>
            <person name="Doudna J."/>
            <person name="Cate J.H.D."/>
            <person name="Banfield J.F."/>
        </authorList>
    </citation>
    <scope>NUCLEOTIDE SEQUENCE</scope>
    <source>
        <strain evidence="4">NC_groundwater_1664_Pr3_B-0.1um_52_9</strain>
    </source>
</reference>
<feature type="region of interest" description="Disordered" evidence="1">
    <location>
        <begin position="202"/>
        <end position="238"/>
    </location>
</feature>
<feature type="signal peptide" evidence="2">
    <location>
        <begin position="1"/>
        <end position="27"/>
    </location>
</feature>
<organism evidence="4 5">
    <name type="scientific">Desulfomonile tiedjei</name>
    <dbReference type="NCBI Taxonomy" id="2358"/>
    <lineage>
        <taxon>Bacteria</taxon>
        <taxon>Pseudomonadati</taxon>
        <taxon>Thermodesulfobacteriota</taxon>
        <taxon>Desulfomonilia</taxon>
        <taxon>Desulfomonilales</taxon>
        <taxon>Desulfomonilaceae</taxon>
        <taxon>Desulfomonile</taxon>
    </lineage>
</organism>
<dbReference type="InterPro" id="IPR025493">
    <property type="entry name" value="DUF4384"/>
</dbReference>
<evidence type="ECO:0000259" key="3">
    <source>
        <dbReference type="Pfam" id="PF14326"/>
    </source>
</evidence>